<keyword evidence="7" id="KW-1185">Reference proteome</keyword>
<dbReference type="GO" id="GO:0015221">
    <property type="term" value="F:lipopolysaccharide transmembrane transporter activity"/>
    <property type="evidence" value="ECO:0007669"/>
    <property type="project" value="InterPro"/>
</dbReference>
<evidence type="ECO:0000256" key="5">
    <source>
        <dbReference type="ARBA" id="ARBA00023136"/>
    </source>
</evidence>
<dbReference type="InterPro" id="IPR026265">
    <property type="entry name" value="LptC"/>
</dbReference>
<sequence length="191" mass="21292">MHKLNNIRRFLVTLASIVTLCVVGTIAYRMHQEGAPSRKVPKLPLKVDVSLQRVHYTETKKGVKRWDLSADRAEYNKESDSTTLTGVKLVVAGSRSTGDLEVTAERAEYRNATRDVTLSGKVLGRSASGLEFSTSRITYLAAKSQLETDQPVQFKDGGFELKGIGMEFQTQTRRLKVMKDVSAVYRPQGVR</sequence>
<name>A0A6V8MNK5_9BACT</name>
<dbReference type="PANTHER" id="PTHR37481:SF1">
    <property type="entry name" value="LIPOPOLYSACCHARIDE EXPORT SYSTEM PROTEIN LPTC"/>
    <property type="match status" value="1"/>
</dbReference>
<evidence type="ECO:0000256" key="2">
    <source>
        <dbReference type="ARBA" id="ARBA00022519"/>
    </source>
</evidence>
<dbReference type="Gene3D" id="2.60.450.10">
    <property type="entry name" value="Lipopolysaccharide (LPS) transport protein A like domain"/>
    <property type="match status" value="1"/>
</dbReference>
<evidence type="ECO:0000256" key="4">
    <source>
        <dbReference type="ARBA" id="ARBA00022989"/>
    </source>
</evidence>
<dbReference type="NCBIfam" id="TIGR04409">
    <property type="entry name" value="LptC_YrbK"/>
    <property type="match status" value="1"/>
</dbReference>
<protein>
    <submittedName>
        <fullName evidence="6">LPS export ABC transporter periplasmic protein LptC</fullName>
    </submittedName>
</protein>
<reference evidence="7" key="1">
    <citation type="submission" date="2020-06" db="EMBL/GenBank/DDBJ databases">
        <title>Draft genomic sequence of Geomonas sp. Red330.</title>
        <authorList>
            <person name="Itoh H."/>
            <person name="Zhenxing X."/>
            <person name="Ushijima N."/>
            <person name="Masuda Y."/>
            <person name="Shiratori Y."/>
            <person name="Senoo K."/>
        </authorList>
    </citation>
    <scope>NUCLEOTIDE SEQUENCE [LARGE SCALE GENOMIC DNA]</scope>
    <source>
        <strain evidence="7">Red330</strain>
    </source>
</reference>
<dbReference type="GO" id="GO:0030288">
    <property type="term" value="C:outer membrane-bounded periplasmic space"/>
    <property type="evidence" value="ECO:0007669"/>
    <property type="project" value="TreeGrafter"/>
</dbReference>
<dbReference type="Proteomes" id="UP000556026">
    <property type="component" value="Unassembled WGS sequence"/>
</dbReference>
<keyword evidence="1" id="KW-1003">Cell membrane</keyword>
<dbReference type="Pfam" id="PF06835">
    <property type="entry name" value="LptC"/>
    <property type="match status" value="1"/>
</dbReference>
<evidence type="ECO:0000256" key="3">
    <source>
        <dbReference type="ARBA" id="ARBA00022692"/>
    </source>
</evidence>
<keyword evidence="3" id="KW-0812">Transmembrane</keyword>
<dbReference type="GO" id="GO:0017089">
    <property type="term" value="F:glycolipid transfer activity"/>
    <property type="evidence" value="ECO:0007669"/>
    <property type="project" value="TreeGrafter"/>
</dbReference>
<dbReference type="InterPro" id="IPR052363">
    <property type="entry name" value="LPS_export_LptC"/>
</dbReference>
<comment type="caution">
    <text evidence="6">The sequence shown here is derived from an EMBL/GenBank/DDBJ whole genome shotgun (WGS) entry which is preliminary data.</text>
</comment>
<accession>A0A6V8MNK5</accession>
<keyword evidence="2" id="KW-0997">Cell inner membrane</keyword>
<dbReference type="RefSeq" id="WP_183356410.1">
    <property type="nucleotide sequence ID" value="NZ_BLXX01000016.1"/>
</dbReference>
<proteinExistence type="predicted"/>
<dbReference type="InterPro" id="IPR010664">
    <property type="entry name" value="LipoPS_assembly_LptC-rel"/>
</dbReference>
<evidence type="ECO:0000313" key="7">
    <source>
        <dbReference type="Proteomes" id="UP000556026"/>
    </source>
</evidence>
<dbReference type="EMBL" id="BLXX01000016">
    <property type="protein sequence ID" value="GFO61618.1"/>
    <property type="molecule type" value="Genomic_DNA"/>
</dbReference>
<dbReference type="GO" id="GO:0005886">
    <property type="term" value="C:plasma membrane"/>
    <property type="evidence" value="ECO:0007669"/>
    <property type="project" value="InterPro"/>
</dbReference>
<organism evidence="6 7">
    <name type="scientific">Geomonas silvestris</name>
    <dbReference type="NCBI Taxonomy" id="2740184"/>
    <lineage>
        <taxon>Bacteria</taxon>
        <taxon>Pseudomonadati</taxon>
        <taxon>Thermodesulfobacteriota</taxon>
        <taxon>Desulfuromonadia</taxon>
        <taxon>Geobacterales</taxon>
        <taxon>Geobacteraceae</taxon>
        <taxon>Geomonas</taxon>
    </lineage>
</organism>
<gene>
    <name evidence="6" type="primary">lptC</name>
    <name evidence="6" type="ORF">GMST_39430</name>
</gene>
<dbReference type="AlphaFoldDB" id="A0A6V8MNK5"/>
<evidence type="ECO:0000256" key="1">
    <source>
        <dbReference type="ARBA" id="ARBA00022475"/>
    </source>
</evidence>
<evidence type="ECO:0000313" key="6">
    <source>
        <dbReference type="EMBL" id="GFO61618.1"/>
    </source>
</evidence>
<dbReference type="PANTHER" id="PTHR37481">
    <property type="entry name" value="LIPOPOLYSACCHARIDE EXPORT SYSTEM PROTEIN LPTC"/>
    <property type="match status" value="1"/>
</dbReference>
<keyword evidence="5" id="KW-0472">Membrane</keyword>
<keyword evidence="4" id="KW-1133">Transmembrane helix</keyword>